<evidence type="ECO:0000256" key="8">
    <source>
        <dbReference type="ARBA" id="ARBA00023264"/>
    </source>
</evidence>
<dbReference type="PANTHER" id="PTHR12358">
    <property type="entry name" value="SPHINGOSINE KINASE"/>
    <property type="match status" value="1"/>
</dbReference>
<keyword evidence="3 10" id="KW-0808">Transferase</keyword>
<evidence type="ECO:0000256" key="1">
    <source>
        <dbReference type="ARBA" id="ARBA00001946"/>
    </source>
</evidence>
<evidence type="ECO:0000313" key="12">
    <source>
        <dbReference type="Proteomes" id="UP000469440"/>
    </source>
</evidence>
<gene>
    <name evidence="10" type="primary">ytlR</name>
    <name evidence="10" type="ORF">CAFE_10180</name>
    <name evidence="11" type="ORF">HCR03_01025</name>
</gene>
<dbReference type="Pfam" id="PF00781">
    <property type="entry name" value="DAGK_cat"/>
    <property type="match status" value="1"/>
</dbReference>
<dbReference type="InterPro" id="IPR017438">
    <property type="entry name" value="ATP-NAD_kinase_N"/>
</dbReference>
<name>A0A6N8HXK6_9FIRM</name>
<evidence type="ECO:0000259" key="9">
    <source>
        <dbReference type="PROSITE" id="PS50146"/>
    </source>
</evidence>
<keyword evidence="7" id="KW-0594">Phospholipid biosynthesis</keyword>
<evidence type="ECO:0000313" key="13">
    <source>
        <dbReference type="Proteomes" id="UP000515909"/>
    </source>
</evidence>
<dbReference type="OrthoDB" id="9786026at2"/>
<reference evidence="10 12" key="1">
    <citation type="submission" date="2019-09" db="EMBL/GenBank/DDBJ databases">
        <title>Genome sequence of Clostridium sp. EA1.</title>
        <authorList>
            <person name="Poehlein A."/>
            <person name="Bengelsdorf F.R."/>
            <person name="Daniel R."/>
        </authorList>
    </citation>
    <scope>NUCLEOTIDE SEQUENCE [LARGE SCALE GENOMIC DNA]</scope>
    <source>
        <strain evidence="10 12">EA1</strain>
    </source>
</reference>
<evidence type="ECO:0000256" key="6">
    <source>
        <dbReference type="ARBA" id="ARBA00022840"/>
    </source>
</evidence>
<dbReference type="EMBL" id="VWXL01000026">
    <property type="protein sequence ID" value="MVB10335.1"/>
    <property type="molecule type" value="Genomic_DNA"/>
</dbReference>
<dbReference type="GO" id="GO:0016301">
    <property type="term" value="F:kinase activity"/>
    <property type="evidence" value="ECO:0007669"/>
    <property type="project" value="UniProtKB-KW"/>
</dbReference>
<sequence>MRYVMIVNPAAGRRNAAETILPGIRKVFIERGLNPACYLTRRPGEAAELAAREAEKGGPVRIFAFGGDGTLGEVAEGAAGKNNAEIGIFPCGSGNDYIKLFGSMRDFLSPEQQLAGDSRPVDLIRTELGISINVCSVGLDAMVALNTERLKRVPLVSGSAAYDLGLIQALFGQIGSNLRIRIDDSEEFQGCFLFALAASGRYYGGGYCGAPQAIPDDGLLDFVMIRKPPFYKIPMLVGMYKAGRHIGAKEFEEFLLFRRGMKMEVFSKKPAASNRDGEVALVEAASYRVLPHAVRFIIPQKDMMEGICK</sequence>
<organism evidence="10 12">
    <name type="scientific">Caproicibacter fermentans</name>
    <dbReference type="NCBI Taxonomy" id="2576756"/>
    <lineage>
        <taxon>Bacteria</taxon>
        <taxon>Bacillati</taxon>
        <taxon>Bacillota</taxon>
        <taxon>Clostridia</taxon>
        <taxon>Eubacteriales</taxon>
        <taxon>Acutalibacteraceae</taxon>
        <taxon>Caproicibacter</taxon>
    </lineage>
</organism>
<keyword evidence="7" id="KW-0443">Lipid metabolism</keyword>
<proteinExistence type="inferred from homology"/>
<evidence type="ECO:0000256" key="2">
    <source>
        <dbReference type="ARBA" id="ARBA00005983"/>
    </source>
</evidence>
<protein>
    <submittedName>
        <fullName evidence="10">Putative lipid kinase YtlR</fullName>
        <ecNumber evidence="10">2.7.1.-</ecNumber>
    </submittedName>
</protein>
<accession>A0A6N8HXK6</accession>
<dbReference type="Pfam" id="PF19279">
    <property type="entry name" value="YegS_C"/>
    <property type="match status" value="1"/>
</dbReference>
<dbReference type="InterPro" id="IPR016064">
    <property type="entry name" value="NAD/diacylglycerol_kinase_sf"/>
</dbReference>
<evidence type="ECO:0000256" key="3">
    <source>
        <dbReference type="ARBA" id="ARBA00022679"/>
    </source>
</evidence>
<dbReference type="RefSeq" id="WP_066642379.1">
    <property type="nucleotide sequence ID" value="NZ_CP060286.1"/>
</dbReference>
<dbReference type="Gene3D" id="3.40.50.10330">
    <property type="entry name" value="Probable inorganic polyphosphate/atp-NAD kinase, domain 1"/>
    <property type="match status" value="1"/>
</dbReference>
<dbReference type="Gene3D" id="2.60.200.40">
    <property type="match status" value="1"/>
</dbReference>
<dbReference type="EC" id="2.7.1.-" evidence="10"/>
<keyword evidence="7" id="KW-0444">Lipid biosynthesis</keyword>
<dbReference type="GO" id="GO:0008654">
    <property type="term" value="P:phospholipid biosynthetic process"/>
    <property type="evidence" value="ECO:0007669"/>
    <property type="project" value="UniProtKB-KW"/>
</dbReference>
<dbReference type="AlphaFoldDB" id="A0A6N8HXK6"/>
<keyword evidence="6" id="KW-0067">ATP-binding</keyword>
<dbReference type="SUPFAM" id="SSF111331">
    <property type="entry name" value="NAD kinase/diacylglycerol kinase-like"/>
    <property type="match status" value="1"/>
</dbReference>
<dbReference type="GO" id="GO:0005524">
    <property type="term" value="F:ATP binding"/>
    <property type="evidence" value="ECO:0007669"/>
    <property type="project" value="UniProtKB-KW"/>
</dbReference>
<dbReference type="PROSITE" id="PS50146">
    <property type="entry name" value="DAGK"/>
    <property type="match status" value="1"/>
</dbReference>
<accession>A0A7G8TBF1</accession>
<keyword evidence="8" id="KW-1208">Phospholipid metabolism</keyword>
<evidence type="ECO:0000313" key="11">
    <source>
        <dbReference type="EMBL" id="QNK40942.1"/>
    </source>
</evidence>
<dbReference type="InterPro" id="IPR050187">
    <property type="entry name" value="Lipid_Phosphate_FormReg"/>
</dbReference>
<evidence type="ECO:0000313" key="10">
    <source>
        <dbReference type="EMBL" id="MVB10335.1"/>
    </source>
</evidence>
<dbReference type="GO" id="GO:0005886">
    <property type="term" value="C:plasma membrane"/>
    <property type="evidence" value="ECO:0007669"/>
    <property type="project" value="TreeGrafter"/>
</dbReference>
<dbReference type="KEGG" id="cfem:HCR03_01025"/>
<evidence type="ECO:0000256" key="4">
    <source>
        <dbReference type="ARBA" id="ARBA00022741"/>
    </source>
</evidence>
<dbReference type="EMBL" id="CP060286">
    <property type="protein sequence ID" value="QNK40942.1"/>
    <property type="molecule type" value="Genomic_DNA"/>
</dbReference>
<dbReference type="InterPro" id="IPR001206">
    <property type="entry name" value="Diacylglycerol_kinase_cat_dom"/>
</dbReference>
<reference evidence="11 13" key="2">
    <citation type="submission" date="2020-08" db="EMBL/GenBank/DDBJ databases">
        <title>The isolate Caproiciproducens sp. 7D4C2 produces n-caproate at mildly acidic conditions from hexoses: genome and rBOX comparison with related strains and chain-elongating bacteria.</title>
        <authorList>
            <person name="Esquivel-Elizondo S."/>
            <person name="Bagci C."/>
            <person name="Temovska M."/>
            <person name="Jeon B.S."/>
            <person name="Bessarab I."/>
            <person name="Williams R.B.H."/>
            <person name="Huson D.H."/>
            <person name="Angenent L.T."/>
        </authorList>
    </citation>
    <scope>NUCLEOTIDE SEQUENCE [LARGE SCALE GENOMIC DNA]</scope>
    <source>
        <strain evidence="11 13">7D4C2</strain>
    </source>
</reference>
<evidence type="ECO:0000256" key="5">
    <source>
        <dbReference type="ARBA" id="ARBA00022777"/>
    </source>
</evidence>
<dbReference type="Proteomes" id="UP000515909">
    <property type="component" value="Chromosome"/>
</dbReference>
<feature type="domain" description="DAGKc" evidence="9">
    <location>
        <begin position="1"/>
        <end position="130"/>
    </location>
</feature>
<dbReference type="PANTHER" id="PTHR12358:SF106">
    <property type="entry name" value="LIPID KINASE YEGS"/>
    <property type="match status" value="1"/>
</dbReference>
<comment type="cofactor">
    <cofactor evidence="1">
        <name>Mg(2+)</name>
        <dbReference type="ChEBI" id="CHEBI:18420"/>
    </cofactor>
</comment>
<keyword evidence="5 10" id="KW-0418">Kinase</keyword>
<evidence type="ECO:0000256" key="7">
    <source>
        <dbReference type="ARBA" id="ARBA00023209"/>
    </source>
</evidence>
<dbReference type="InterPro" id="IPR045540">
    <property type="entry name" value="YegS/DAGK_C"/>
</dbReference>
<keyword evidence="4" id="KW-0547">Nucleotide-binding</keyword>
<comment type="similarity">
    <text evidence="2">Belongs to the diacylglycerol/lipid kinase family.</text>
</comment>
<keyword evidence="12" id="KW-1185">Reference proteome</keyword>
<dbReference type="SMART" id="SM00046">
    <property type="entry name" value="DAGKc"/>
    <property type="match status" value="1"/>
</dbReference>
<dbReference type="Proteomes" id="UP000469440">
    <property type="component" value="Unassembled WGS sequence"/>
</dbReference>